<dbReference type="EMBL" id="MU001516">
    <property type="protein sequence ID" value="KAF2437438.1"/>
    <property type="molecule type" value="Genomic_DNA"/>
</dbReference>
<feature type="compositionally biased region" description="Low complexity" evidence="1">
    <location>
        <begin position="422"/>
        <end position="437"/>
    </location>
</feature>
<feature type="region of interest" description="Disordered" evidence="1">
    <location>
        <begin position="1"/>
        <end position="103"/>
    </location>
</feature>
<proteinExistence type="predicted"/>
<accession>A0A9P4U5T9</accession>
<sequence length="522" mass="55611">MAPAPELARPPRIPKLTYRNPLPANDLSLISPTSSASTASTDAPPNDTLLDQRLSAPTCTSVSTLDFDTRSTASSQSASLASSDGSISRESKASSTKKKKNSVLNFLTLKEPSQSALDQFADAQRKQTAAKGGLPSPLGMQGISPQKLPSSVPKVNSKWDGVPESLKSSRNSTTSSKRTSTTSSSSSQGSPNYTTRTSTLRSSAISVATNDSRGPPNSLASPMHSAIDVATYAPTKPPPRADSPSSASLPEMTSFFPDDPSLLVASPSSSAEQHPWSPPSRPDQDSSQLFVTDFDEQLSLSEPDVGTVDKADAIFRRLNGGAGESLGDYYDEEDEDPDVPDTHDFLFEVKPILTPPPPRTSSHHAPVQPIQPTPVPHYVPTGRPSANFSRPRPNRPSNPSRASTYPHHHKFGSPALPTLYEASIASTDDTDTASDTTEIGRTHTCESTDSAESFSAHSIAPSTAPSVATSFTPSVMSASWYRSSRERLGLGGRIRKSDVLPWEQTELPGKPKKSRLSVFSRG</sequence>
<keyword evidence="3" id="KW-1185">Reference proteome</keyword>
<dbReference type="AlphaFoldDB" id="A0A9P4U5T9"/>
<protein>
    <submittedName>
        <fullName evidence="2">Uncharacterized protein</fullName>
    </submittedName>
</protein>
<feature type="compositionally biased region" description="Polar residues" evidence="1">
    <location>
        <begin position="55"/>
        <end position="66"/>
    </location>
</feature>
<organism evidence="2 3">
    <name type="scientific">Karstenula rhodostoma CBS 690.94</name>
    <dbReference type="NCBI Taxonomy" id="1392251"/>
    <lineage>
        <taxon>Eukaryota</taxon>
        <taxon>Fungi</taxon>
        <taxon>Dikarya</taxon>
        <taxon>Ascomycota</taxon>
        <taxon>Pezizomycotina</taxon>
        <taxon>Dothideomycetes</taxon>
        <taxon>Pleosporomycetidae</taxon>
        <taxon>Pleosporales</taxon>
        <taxon>Massarineae</taxon>
        <taxon>Didymosphaeriaceae</taxon>
        <taxon>Karstenula</taxon>
    </lineage>
</organism>
<evidence type="ECO:0000313" key="3">
    <source>
        <dbReference type="Proteomes" id="UP000799764"/>
    </source>
</evidence>
<feature type="compositionally biased region" description="Polar residues" evidence="1">
    <location>
        <begin position="188"/>
        <end position="212"/>
    </location>
</feature>
<evidence type="ECO:0000313" key="2">
    <source>
        <dbReference type="EMBL" id="KAF2437438.1"/>
    </source>
</evidence>
<feature type="compositionally biased region" description="Low complexity" evidence="1">
    <location>
        <begin position="258"/>
        <end position="271"/>
    </location>
</feature>
<comment type="caution">
    <text evidence="2">The sequence shown here is derived from an EMBL/GenBank/DDBJ whole genome shotgun (WGS) entry which is preliminary data.</text>
</comment>
<feature type="compositionally biased region" description="Low complexity" evidence="1">
    <location>
        <begin position="71"/>
        <end position="86"/>
    </location>
</feature>
<feature type="region of interest" description="Disordered" evidence="1">
    <location>
        <begin position="117"/>
        <end position="437"/>
    </location>
</feature>
<name>A0A9P4U5T9_9PLEO</name>
<dbReference type="OrthoDB" id="4117770at2759"/>
<dbReference type="Proteomes" id="UP000799764">
    <property type="component" value="Unassembled WGS sequence"/>
</dbReference>
<feature type="compositionally biased region" description="Low complexity" evidence="1">
    <location>
        <begin position="383"/>
        <end position="403"/>
    </location>
</feature>
<evidence type="ECO:0000256" key="1">
    <source>
        <dbReference type="SAM" id="MobiDB-lite"/>
    </source>
</evidence>
<gene>
    <name evidence="2" type="ORF">P171DRAFT_182686</name>
</gene>
<reference evidence="2" key="1">
    <citation type="journal article" date="2020" name="Stud. Mycol.">
        <title>101 Dothideomycetes genomes: a test case for predicting lifestyles and emergence of pathogens.</title>
        <authorList>
            <person name="Haridas S."/>
            <person name="Albert R."/>
            <person name="Binder M."/>
            <person name="Bloem J."/>
            <person name="Labutti K."/>
            <person name="Salamov A."/>
            <person name="Andreopoulos B."/>
            <person name="Baker S."/>
            <person name="Barry K."/>
            <person name="Bills G."/>
            <person name="Bluhm B."/>
            <person name="Cannon C."/>
            <person name="Castanera R."/>
            <person name="Culley D."/>
            <person name="Daum C."/>
            <person name="Ezra D."/>
            <person name="Gonzalez J."/>
            <person name="Henrissat B."/>
            <person name="Kuo A."/>
            <person name="Liang C."/>
            <person name="Lipzen A."/>
            <person name="Lutzoni F."/>
            <person name="Magnuson J."/>
            <person name="Mondo S."/>
            <person name="Nolan M."/>
            <person name="Ohm R."/>
            <person name="Pangilinan J."/>
            <person name="Park H.-J."/>
            <person name="Ramirez L."/>
            <person name="Alfaro M."/>
            <person name="Sun H."/>
            <person name="Tritt A."/>
            <person name="Yoshinaga Y."/>
            <person name="Zwiers L.-H."/>
            <person name="Turgeon B."/>
            <person name="Goodwin S."/>
            <person name="Spatafora J."/>
            <person name="Crous P."/>
            <person name="Grigoriev I."/>
        </authorList>
    </citation>
    <scope>NUCLEOTIDE SEQUENCE</scope>
    <source>
        <strain evidence="2">CBS 690.94</strain>
    </source>
</reference>
<feature type="compositionally biased region" description="Acidic residues" evidence="1">
    <location>
        <begin position="329"/>
        <end position="339"/>
    </location>
</feature>
<feature type="compositionally biased region" description="Low complexity" evidence="1">
    <location>
        <begin position="165"/>
        <end position="187"/>
    </location>
</feature>
<feature type="compositionally biased region" description="Low complexity" evidence="1">
    <location>
        <begin position="31"/>
        <end position="45"/>
    </location>
</feature>